<name>A0A5C3NQU8_9APHY</name>
<dbReference type="InParanoid" id="A0A5C3NQU8"/>
<dbReference type="AlphaFoldDB" id="A0A5C3NQU8"/>
<dbReference type="Proteomes" id="UP000308197">
    <property type="component" value="Unassembled WGS sequence"/>
</dbReference>
<feature type="compositionally biased region" description="Polar residues" evidence="1">
    <location>
        <begin position="89"/>
        <end position="98"/>
    </location>
</feature>
<reference evidence="2 3" key="1">
    <citation type="journal article" date="2019" name="Nat. Ecol. Evol.">
        <title>Megaphylogeny resolves global patterns of mushroom evolution.</title>
        <authorList>
            <person name="Varga T."/>
            <person name="Krizsan K."/>
            <person name="Foldi C."/>
            <person name="Dima B."/>
            <person name="Sanchez-Garcia M."/>
            <person name="Sanchez-Ramirez S."/>
            <person name="Szollosi G.J."/>
            <person name="Szarkandi J.G."/>
            <person name="Papp V."/>
            <person name="Albert L."/>
            <person name="Andreopoulos W."/>
            <person name="Angelini C."/>
            <person name="Antonin V."/>
            <person name="Barry K.W."/>
            <person name="Bougher N.L."/>
            <person name="Buchanan P."/>
            <person name="Buyck B."/>
            <person name="Bense V."/>
            <person name="Catcheside P."/>
            <person name="Chovatia M."/>
            <person name="Cooper J."/>
            <person name="Damon W."/>
            <person name="Desjardin D."/>
            <person name="Finy P."/>
            <person name="Geml J."/>
            <person name="Haridas S."/>
            <person name="Hughes K."/>
            <person name="Justo A."/>
            <person name="Karasinski D."/>
            <person name="Kautmanova I."/>
            <person name="Kiss B."/>
            <person name="Kocsube S."/>
            <person name="Kotiranta H."/>
            <person name="LaButti K.M."/>
            <person name="Lechner B.E."/>
            <person name="Liimatainen K."/>
            <person name="Lipzen A."/>
            <person name="Lukacs Z."/>
            <person name="Mihaltcheva S."/>
            <person name="Morgado L.N."/>
            <person name="Niskanen T."/>
            <person name="Noordeloos M.E."/>
            <person name="Ohm R.A."/>
            <person name="Ortiz-Santana B."/>
            <person name="Ovrebo C."/>
            <person name="Racz N."/>
            <person name="Riley R."/>
            <person name="Savchenko A."/>
            <person name="Shiryaev A."/>
            <person name="Soop K."/>
            <person name="Spirin V."/>
            <person name="Szebenyi C."/>
            <person name="Tomsovsky M."/>
            <person name="Tulloss R.E."/>
            <person name="Uehling J."/>
            <person name="Grigoriev I.V."/>
            <person name="Vagvolgyi C."/>
            <person name="Papp T."/>
            <person name="Martin F.M."/>
            <person name="Miettinen O."/>
            <person name="Hibbett D.S."/>
            <person name="Nagy L.G."/>
        </authorList>
    </citation>
    <scope>NUCLEOTIDE SEQUENCE [LARGE SCALE GENOMIC DNA]</scope>
    <source>
        <strain evidence="2 3">HHB13444</strain>
    </source>
</reference>
<evidence type="ECO:0000313" key="3">
    <source>
        <dbReference type="Proteomes" id="UP000308197"/>
    </source>
</evidence>
<keyword evidence="3" id="KW-1185">Reference proteome</keyword>
<feature type="region of interest" description="Disordered" evidence="1">
    <location>
        <begin position="1"/>
        <end position="20"/>
    </location>
</feature>
<gene>
    <name evidence="2" type="ORF">K466DRAFT_592262</name>
</gene>
<evidence type="ECO:0000313" key="2">
    <source>
        <dbReference type="EMBL" id="TFK79695.1"/>
    </source>
</evidence>
<protein>
    <submittedName>
        <fullName evidence="2">Uncharacterized protein</fullName>
    </submittedName>
</protein>
<feature type="region of interest" description="Disordered" evidence="1">
    <location>
        <begin position="43"/>
        <end position="98"/>
    </location>
</feature>
<accession>A0A5C3NQU8</accession>
<sequence length="98" mass="10420">MPSHEFELQATLDSHTSPPPLLRCSPYMLLPYDLLAVQTTHSARSLSLSPRRASRTHTAKASTTCVAPSPGSAPQDNDARSSVRGGAETSRSARSTEG</sequence>
<dbReference type="EMBL" id="ML211958">
    <property type="protein sequence ID" value="TFK79695.1"/>
    <property type="molecule type" value="Genomic_DNA"/>
</dbReference>
<evidence type="ECO:0000256" key="1">
    <source>
        <dbReference type="SAM" id="MobiDB-lite"/>
    </source>
</evidence>
<organism evidence="2 3">
    <name type="scientific">Polyporus arcularius HHB13444</name>
    <dbReference type="NCBI Taxonomy" id="1314778"/>
    <lineage>
        <taxon>Eukaryota</taxon>
        <taxon>Fungi</taxon>
        <taxon>Dikarya</taxon>
        <taxon>Basidiomycota</taxon>
        <taxon>Agaricomycotina</taxon>
        <taxon>Agaricomycetes</taxon>
        <taxon>Polyporales</taxon>
        <taxon>Polyporaceae</taxon>
        <taxon>Polyporus</taxon>
    </lineage>
</organism>
<proteinExistence type="predicted"/>